<dbReference type="InterPro" id="IPR031005">
    <property type="entry name" value="Sorted_by_XrtN"/>
</dbReference>
<feature type="domain" description="VIT" evidence="2">
    <location>
        <begin position="322"/>
        <end position="454"/>
    </location>
</feature>
<keyword evidence="1" id="KW-0812">Transmembrane</keyword>
<feature type="transmembrane region" description="Helical" evidence="1">
    <location>
        <begin position="12"/>
        <end position="31"/>
    </location>
</feature>
<feature type="transmembrane region" description="Helical" evidence="1">
    <location>
        <begin position="43"/>
        <end position="62"/>
    </location>
</feature>
<evidence type="ECO:0000259" key="2">
    <source>
        <dbReference type="PROSITE" id="PS51468"/>
    </source>
</evidence>
<feature type="transmembrane region" description="Helical" evidence="1">
    <location>
        <begin position="131"/>
        <end position="149"/>
    </location>
</feature>
<feature type="transmembrane region" description="Helical" evidence="1">
    <location>
        <begin position="102"/>
        <end position="119"/>
    </location>
</feature>
<name>A0A3E2NXJ6_9SPHI</name>
<dbReference type="Proteomes" id="UP000260823">
    <property type="component" value="Unassembled WGS sequence"/>
</dbReference>
<feature type="transmembrane region" description="Helical" evidence="1">
    <location>
        <begin position="194"/>
        <end position="217"/>
    </location>
</feature>
<evidence type="ECO:0000313" key="3">
    <source>
        <dbReference type="EMBL" id="RFZ85744.1"/>
    </source>
</evidence>
<reference evidence="3 4" key="1">
    <citation type="submission" date="2018-08" db="EMBL/GenBank/DDBJ databases">
        <title>Mucilaginibacter terrae sp. nov., isolated from manganese diggings.</title>
        <authorList>
            <person name="Huang Y."/>
            <person name="Zhou Z."/>
        </authorList>
    </citation>
    <scope>NUCLEOTIDE SEQUENCE [LARGE SCALE GENOMIC DNA]</scope>
    <source>
        <strain evidence="3 4">ZH6</strain>
    </source>
</reference>
<feature type="transmembrane region" description="Helical" evidence="1">
    <location>
        <begin position="155"/>
        <end position="182"/>
    </location>
</feature>
<dbReference type="OrthoDB" id="1801976at2"/>
<comment type="caution">
    <text evidence="3">The sequence shown here is derived from an EMBL/GenBank/DDBJ whole genome shotgun (WGS) entry which is preliminary data.</text>
</comment>
<proteinExistence type="predicted"/>
<dbReference type="EMBL" id="QWDE01000001">
    <property type="protein sequence ID" value="RFZ85744.1"/>
    <property type="molecule type" value="Genomic_DNA"/>
</dbReference>
<accession>A0A3E2NXJ6</accession>
<keyword evidence="1" id="KW-1133">Transmembrane helix</keyword>
<dbReference type="AlphaFoldDB" id="A0A3E2NXJ6"/>
<sequence length="836" mass="94295">MKKIVSYFWADKFGLVCIGVIIASFGLFLVADTFPGRDNFGKFFANYIISILMSVAVFSTAFKQHRWHLSKGKAEYTAYLLVIWFISAFALNREMNVFEDSTDWLCIWIVVSSLALTLAARYKDMQGFIKYVVFLLLGIALALFLYYAFYLLPLYIVSIVGMIAIGISFHTYIPMLMAIVAIRIIIRAYRDDKRVLYAAVAGFAVPVVIAGVFLFYWGQASDKINFAVNQNTLNEGKLPTWVAVSRQLERTPVTERIMKAGLVYHEVSPDGNLFWGGFPTMSFDAKKEHDPLVVLATLFFEKPNLDESDQINILKAMYNSRHQAQERLWSGDQLQTVSVISNVKLFPEYRFAYTEKTLTLRNNSNWEWNNQEAIYTFHMPEGSVVSSLSLWINGREEKSRLTTKAKADTVYKTIVGVEQHDPSVVHWQEGNTVSVRVFPCTTKENRRFRIGITSPLRLQGKRLLYENTFFEGPDARTAVETLQLCYSNKPADLQIPSIFKQSGVDLYSGTGTYQPEWELSCDAPALSATAFSFAGQNYKVSEDVPAYEAFEPKAVYLDVNSAWTEEEFKAAYRAAGNQPVYVYYDKLVRLTDENADELFQLLRSQNFSLFPFSQIKEPATALVITKSDGASPNLTDLDGSGFANELTSYLKEPRQVRVFNIGTKLTPYLKALKEMRVFNYSEGAPRELFALLNNKQFTKSPENDFVTAIAAAGFNISKTEGSASGQAPDHLLRLFAYNDIMKKVGPEYFKHGDVDTTNVAEAEQAYIVSPVSSMIVLETQEDYKRFGIDENKDSLKNASMKSSGAAPEPQEWLLIILGAAIVATFIYRSKKAVPQL</sequence>
<organism evidence="3 4">
    <name type="scientific">Mucilaginibacter terrenus</name>
    <dbReference type="NCBI Taxonomy" id="2482727"/>
    <lineage>
        <taxon>Bacteria</taxon>
        <taxon>Pseudomonadati</taxon>
        <taxon>Bacteroidota</taxon>
        <taxon>Sphingobacteriia</taxon>
        <taxon>Sphingobacteriales</taxon>
        <taxon>Sphingobacteriaceae</taxon>
        <taxon>Mucilaginibacter</taxon>
    </lineage>
</organism>
<keyword evidence="4" id="KW-1185">Reference proteome</keyword>
<protein>
    <submittedName>
        <fullName evidence="3">XrtN system VIT domain-containing protein</fullName>
    </submittedName>
</protein>
<feature type="transmembrane region" description="Helical" evidence="1">
    <location>
        <begin position="74"/>
        <end position="90"/>
    </location>
</feature>
<dbReference type="Pfam" id="PF08487">
    <property type="entry name" value="VIT"/>
    <property type="match status" value="1"/>
</dbReference>
<dbReference type="NCBIfam" id="TIGR04477">
    <property type="entry name" value="sorted_by_XrtN"/>
    <property type="match status" value="1"/>
</dbReference>
<gene>
    <name evidence="3" type="ORF">DYU05_09155</name>
</gene>
<dbReference type="InterPro" id="IPR013694">
    <property type="entry name" value="VIT"/>
</dbReference>
<keyword evidence="1" id="KW-0472">Membrane</keyword>
<dbReference type="PROSITE" id="PS51468">
    <property type="entry name" value="VIT"/>
    <property type="match status" value="1"/>
</dbReference>
<dbReference type="RefSeq" id="WP_117382641.1">
    <property type="nucleotide sequence ID" value="NZ_QWDE01000001.1"/>
</dbReference>
<evidence type="ECO:0000256" key="1">
    <source>
        <dbReference type="SAM" id="Phobius"/>
    </source>
</evidence>
<evidence type="ECO:0000313" key="4">
    <source>
        <dbReference type="Proteomes" id="UP000260823"/>
    </source>
</evidence>